<keyword evidence="4" id="KW-0472">Membrane</keyword>
<accession>A0A0G3H1A5</accession>
<evidence type="ECO:0000313" key="6">
    <source>
        <dbReference type="Proteomes" id="UP000035199"/>
    </source>
</evidence>
<name>A0A0G3H1A5_9CORY</name>
<dbReference type="KEGG" id="cmv:CMUST_11250"/>
<dbReference type="EMBL" id="CP011542">
    <property type="protein sequence ID" value="AKK06565.1"/>
    <property type="molecule type" value="Genomic_DNA"/>
</dbReference>
<dbReference type="Gene3D" id="3.40.50.1820">
    <property type="entry name" value="alpha/beta hydrolase"/>
    <property type="match status" value="1"/>
</dbReference>
<organism evidence="5 6">
    <name type="scientific">Corynebacterium mustelae</name>
    <dbReference type="NCBI Taxonomy" id="571915"/>
    <lineage>
        <taxon>Bacteria</taxon>
        <taxon>Bacillati</taxon>
        <taxon>Actinomycetota</taxon>
        <taxon>Actinomycetes</taxon>
        <taxon>Mycobacteriales</taxon>
        <taxon>Corynebacteriaceae</taxon>
        <taxon>Corynebacterium</taxon>
    </lineage>
</organism>
<dbReference type="PANTHER" id="PTHR10272:SF0">
    <property type="entry name" value="PLATELET-ACTIVATING FACTOR ACETYLHYDROLASE"/>
    <property type="match status" value="1"/>
</dbReference>
<dbReference type="STRING" id="571915.CMUST_11250"/>
<keyword evidence="4" id="KW-0812">Transmembrane</keyword>
<dbReference type="GO" id="GO:0016042">
    <property type="term" value="P:lipid catabolic process"/>
    <property type="evidence" value="ECO:0007669"/>
    <property type="project" value="UniProtKB-KW"/>
</dbReference>
<evidence type="ECO:0000256" key="1">
    <source>
        <dbReference type="ARBA" id="ARBA00022801"/>
    </source>
</evidence>
<dbReference type="SUPFAM" id="SSF53474">
    <property type="entry name" value="alpha/beta-Hydrolases"/>
    <property type="match status" value="1"/>
</dbReference>
<keyword evidence="4" id="KW-1133">Transmembrane helix</keyword>
<dbReference type="PATRIC" id="fig|571915.4.peg.2405"/>
<dbReference type="InterPro" id="IPR029058">
    <property type="entry name" value="AB_hydrolase_fold"/>
</dbReference>
<protein>
    <submittedName>
        <fullName evidence="5">Alpha/beta hydrolase family</fullName>
    </submittedName>
</protein>
<evidence type="ECO:0000256" key="3">
    <source>
        <dbReference type="ARBA" id="ARBA00023098"/>
    </source>
</evidence>
<reference evidence="5 6" key="1">
    <citation type="journal article" date="2015" name="Genome Announc.">
        <title>Complete Genome Sequence of the Type Strain Corynebacterium mustelae DSM 45274, Isolated from Various Tissues of a Male Ferret with Lethal Sepsis.</title>
        <authorList>
            <person name="Ruckert C."/>
            <person name="Eimer J."/>
            <person name="Winkler A."/>
            <person name="Tauch A."/>
        </authorList>
    </citation>
    <scope>NUCLEOTIDE SEQUENCE [LARGE SCALE GENOMIC DNA]</scope>
    <source>
        <strain evidence="5 6">DSM 45274</strain>
    </source>
</reference>
<keyword evidence="2" id="KW-0442">Lipid degradation</keyword>
<keyword evidence="1 5" id="KW-0378">Hydrolase</keyword>
<evidence type="ECO:0000313" key="5">
    <source>
        <dbReference type="EMBL" id="AKK06565.1"/>
    </source>
</evidence>
<dbReference type="PANTHER" id="PTHR10272">
    <property type="entry name" value="PLATELET-ACTIVATING FACTOR ACETYLHYDROLASE"/>
    <property type="match status" value="1"/>
</dbReference>
<feature type="transmembrane region" description="Helical" evidence="4">
    <location>
        <begin position="30"/>
        <end position="49"/>
    </location>
</feature>
<dbReference type="AlphaFoldDB" id="A0A0G3H1A5"/>
<dbReference type="ESTHER" id="9cory-a0a0g3h1a5">
    <property type="family name" value="PAF-Acetylhydrolase"/>
</dbReference>
<feature type="transmembrane region" description="Helical" evidence="4">
    <location>
        <begin position="6"/>
        <end position="23"/>
    </location>
</feature>
<keyword evidence="6" id="KW-1185">Reference proteome</keyword>
<dbReference type="Proteomes" id="UP000035199">
    <property type="component" value="Chromosome"/>
</dbReference>
<proteinExistence type="predicted"/>
<reference evidence="6" key="2">
    <citation type="submission" date="2015-05" db="EMBL/GenBank/DDBJ databases">
        <title>Complete genome sequence of Corynebacterium mustelae DSM 45274, isolated from various tissues of a male ferret with lethal sepsis.</title>
        <authorList>
            <person name="Ruckert C."/>
            <person name="Albersmeier A."/>
            <person name="Winkler A."/>
            <person name="Tauch A."/>
        </authorList>
    </citation>
    <scope>NUCLEOTIDE SEQUENCE [LARGE SCALE GENOMIC DNA]</scope>
    <source>
        <strain evidence="6">DSM 45274</strain>
    </source>
</reference>
<evidence type="ECO:0000256" key="2">
    <source>
        <dbReference type="ARBA" id="ARBA00022963"/>
    </source>
</evidence>
<evidence type="ECO:0000256" key="4">
    <source>
        <dbReference type="SAM" id="Phobius"/>
    </source>
</evidence>
<sequence>MNYMLIALVLSLVLFIFSVFKKFGKRWRKFALLVLSFCLIVLTGFGYLFPFNPTPEPKGDKEVLTVDAFYRHETAFPKMQTTEGEREIPVRVWYPRGAKEKSQPLLVFSHGSFGVSRSNETLFRELASRGYVVVSLDHPHHSFSTTLSGGQAVRVDGGFLKDVMSLQKSTDIQANLAALRGWLEIRVEDMNFVLDTILDRQVDNDFEKYIDPTRIVLSGHSLGGSAALAVGDNRHEQVRAVVALESPFIHDIESVAGESYVFSDDEYPIPVAHIYSDAVYPHIAADTLYKQNYRLIKADDPRFLNKHIAGVGHLGLTDLALVSPMMTNWLDSGLDTRRPPETLVELNGYVVDFLATYNG</sequence>
<keyword evidence="3" id="KW-0443">Lipid metabolism</keyword>
<dbReference type="GO" id="GO:0003847">
    <property type="term" value="F:1-alkyl-2-acetylglycerophosphocholine esterase activity"/>
    <property type="evidence" value="ECO:0007669"/>
    <property type="project" value="TreeGrafter"/>
</dbReference>
<gene>
    <name evidence="5" type="ORF">CMUST_11250</name>
</gene>
<dbReference type="Pfam" id="PF03403">
    <property type="entry name" value="PAF-AH_p_II"/>
    <property type="match status" value="1"/>
</dbReference>